<name>A0ABS5PZC4_9PSED</name>
<dbReference type="SUPFAM" id="SSF53850">
    <property type="entry name" value="Periplasmic binding protein-like II"/>
    <property type="match status" value="1"/>
</dbReference>
<feature type="chain" id="PRO_5047487725" evidence="1">
    <location>
        <begin position="26"/>
        <end position="333"/>
    </location>
</feature>
<comment type="caution">
    <text evidence="3">The sequence shown here is derived from an EMBL/GenBank/DDBJ whole genome shotgun (WGS) entry which is preliminary data.</text>
</comment>
<evidence type="ECO:0000256" key="1">
    <source>
        <dbReference type="SAM" id="SignalP"/>
    </source>
</evidence>
<dbReference type="InterPro" id="IPR007210">
    <property type="entry name" value="ABC_Gly_betaine_transp_sub-bd"/>
</dbReference>
<sequence>MRTSVKTLSTLAACILSAGALTAQASCELDETIQIADMSWASASTLAHVESKILEHGFGCKTEFVPGETVTTATTMVKKGRPHIAPELWSSNAKKLLEEGEQKGSVSVAGSVFAGGGIDAWWVPKYVVEQNPDIKSVQDLARHSELFQVAGSDKGRFYNSIPGWSSEARSSNLMRAYGLDEQFEVYSAGSGAALDAAIVSNYKRKKPIFFFYWAPSAILGKYDMVKLDMVPFDAANDSCNAEPNCQTPSTSGFPVVAVNTVVAGKIKQQAPAIYQFLSKVQLENDTVNKLLAWGEDNSADPEQTAEHFLKTHQAIWTTWVPQDVAAKVIAQLK</sequence>
<evidence type="ECO:0000313" key="4">
    <source>
        <dbReference type="Proteomes" id="UP001196601"/>
    </source>
</evidence>
<feature type="domain" description="ABC-type glycine betaine transport system substrate-binding" evidence="2">
    <location>
        <begin position="32"/>
        <end position="310"/>
    </location>
</feature>
<dbReference type="Gene3D" id="3.10.105.10">
    <property type="entry name" value="Dipeptide-binding Protein, Domain 3"/>
    <property type="match status" value="1"/>
</dbReference>
<dbReference type="CDD" id="cd13641">
    <property type="entry name" value="PBP2_HisX_like"/>
    <property type="match status" value="1"/>
</dbReference>
<dbReference type="Pfam" id="PF04069">
    <property type="entry name" value="OpuAC"/>
    <property type="match status" value="1"/>
</dbReference>
<dbReference type="Proteomes" id="UP001196601">
    <property type="component" value="Unassembled WGS sequence"/>
</dbReference>
<organism evidence="3 4">
    <name type="scientific">Pseudomonas lalucatii</name>
    <dbReference type="NCBI Taxonomy" id="1424203"/>
    <lineage>
        <taxon>Bacteria</taxon>
        <taxon>Pseudomonadati</taxon>
        <taxon>Pseudomonadota</taxon>
        <taxon>Gammaproteobacteria</taxon>
        <taxon>Pseudomonadales</taxon>
        <taxon>Pseudomonadaceae</taxon>
        <taxon>Pseudomonas</taxon>
    </lineage>
</organism>
<feature type="signal peptide" evidence="1">
    <location>
        <begin position="1"/>
        <end position="25"/>
    </location>
</feature>
<evidence type="ECO:0000313" key="3">
    <source>
        <dbReference type="EMBL" id="MBS7661669.1"/>
    </source>
</evidence>
<reference evidence="3 4" key="1">
    <citation type="journal article" date="2021" name="Syst. Appl. Microbiol.">
        <title>Pseudomonas lalucatii sp. nov. isolated from Vallgornera, a karstic cave in Mallorca, Western Mediterranean.</title>
        <authorList>
            <person name="Busquets A."/>
            <person name="Mulet M."/>
            <person name="Gomila M."/>
            <person name="Garcia-Valdes E."/>
        </authorList>
    </citation>
    <scope>NUCLEOTIDE SEQUENCE [LARGE SCALE GENOMIC DNA]</scope>
    <source>
        <strain evidence="3 4">R1b54</strain>
    </source>
</reference>
<gene>
    <name evidence="3" type="ORF">I0D00_06880</name>
</gene>
<protein>
    <submittedName>
        <fullName evidence="3">ABC transporter substrate-binding protein</fullName>
    </submittedName>
</protein>
<keyword evidence="1" id="KW-0732">Signal</keyword>
<accession>A0ABS5PZC4</accession>
<keyword evidence="4" id="KW-1185">Reference proteome</keyword>
<dbReference type="EMBL" id="JADPMV010000001">
    <property type="protein sequence ID" value="MBS7661669.1"/>
    <property type="molecule type" value="Genomic_DNA"/>
</dbReference>
<dbReference type="Gene3D" id="3.40.190.100">
    <property type="entry name" value="Glycine betaine-binding periplasmic protein, domain 2"/>
    <property type="match status" value="1"/>
</dbReference>
<proteinExistence type="predicted"/>
<dbReference type="RefSeq" id="WP_213638994.1">
    <property type="nucleotide sequence ID" value="NZ_JADPMV010000001.1"/>
</dbReference>
<evidence type="ECO:0000259" key="2">
    <source>
        <dbReference type="Pfam" id="PF04069"/>
    </source>
</evidence>